<evidence type="ECO:0000313" key="2">
    <source>
        <dbReference type="EMBL" id="KAJ3483368.1"/>
    </source>
</evidence>
<sequence>MPDSAPTSPLLSPASIHGSLYGSLTAPPEVNNVAETLAAMKGSLGNLGQLFDALGHQATQMVQIGGELETAQHLNKVRKEMVAQDKKQEEQIEDIKALLEQALQYEIIEHLRTIIEQGVLDQIDELVKEQVSEQLPTYFPQEIEEELALYRQQLDEVQRAFHNSESRRSNSLLRSDKLSDPLHTIYKTDGTLRPSRAQLRDSDFESFGGDDDDEPEEISKTPFSDESAQSTAE</sequence>
<dbReference type="AlphaFoldDB" id="A0AAD5V1E1"/>
<organism evidence="2 3">
    <name type="scientific">Meripilus lineatus</name>
    <dbReference type="NCBI Taxonomy" id="2056292"/>
    <lineage>
        <taxon>Eukaryota</taxon>
        <taxon>Fungi</taxon>
        <taxon>Dikarya</taxon>
        <taxon>Basidiomycota</taxon>
        <taxon>Agaricomycotina</taxon>
        <taxon>Agaricomycetes</taxon>
        <taxon>Polyporales</taxon>
        <taxon>Meripilaceae</taxon>
        <taxon>Meripilus</taxon>
    </lineage>
</organism>
<accession>A0AAD5V1E1</accession>
<name>A0AAD5V1E1_9APHY</name>
<feature type="region of interest" description="Disordered" evidence="1">
    <location>
        <begin position="185"/>
        <end position="233"/>
    </location>
</feature>
<keyword evidence="3" id="KW-1185">Reference proteome</keyword>
<evidence type="ECO:0000313" key="3">
    <source>
        <dbReference type="Proteomes" id="UP001212997"/>
    </source>
</evidence>
<comment type="caution">
    <text evidence="2">The sequence shown here is derived from an EMBL/GenBank/DDBJ whole genome shotgun (WGS) entry which is preliminary data.</text>
</comment>
<protein>
    <submittedName>
        <fullName evidence="2">Uncharacterized protein</fullName>
    </submittedName>
</protein>
<dbReference type="EMBL" id="JANAWD010000231">
    <property type="protein sequence ID" value="KAJ3483368.1"/>
    <property type="molecule type" value="Genomic_DNA"/>
</dbReference>
<evidence type="ECO:0000256" key="1">
    <source>
        <dbReference type="SAM" id="MobiDB-lite"/>
    </source>
</evidence>
<dbReference type="Proteomes" id="UP001212997">
    <property type="component" value="Unassembled WGS sequence"/>
</dbReference>
<proteinExistence type="predicted"/>
<feature type="compositionally biased region" description="Polar residues" evidence="1">
    <location>
        <begin position="221"/>
        <end position="233"/>
    </location>
</feature>
<reference evidence="2" key="1">
    <citation type="submission" date="2022-07" db="EMBL/GenBank/DDBJ databases">
        <title>Genome Sequence of Physisporinus lineatus.</title>
        <authorList>
            <person name="Buettner E."/>
        </authorList>
    </citation>
    <scope>NUCLEOTIDE SEQUENCE</scope>
    <source>
        <strain evidence="2">VT162</strain>
    </source>
</reference>
<gene>
    <name evidence="2" type="ORF">NLI96_g6373</name>
</gene>